<protein>
    <submittedName>
        <fullName evidence="1">Unannotated protein</fullName>
    </submittedName>
</protein>
<sequence length="79" mass="8849">MLARGTRSKVRACNQHTSLDVGRLVEDEFRVLPPLIKQRIVIPCLRDALEEISRNDLVGIDIGATKGNAHSLDHRNLVH</sequence>
<organism evidence="1">
    <name type="scientific">freshwater metagenome</name>
    <dbReference type="NCBI Taxonomy" id="449393"/>
    <lineage>
        <taxon>unclassified sequences</taxon>
        <taxon>metagenomes</taxon>
        <taxon>ecological metagenomes</taxon>
    </lineage>
</organism>
<proteinExistence type="predicted"/>
<reference evidence="1" key="1">
    <citation type="submission" date="2020-05" db="EMBL/GenBank/DDBJ databases">
        <authorList>
            <person name="Chiriac C."/>
            <person name="Salcher M."/>
            <person name="Ghai R."/>
            <person name="Kavagutti S V."/>
        </authorList>
    </citation>
    <scope>NUCLEOTIDE SEQUENCE</scope>
</reference>
<dbReference type="AlphaFoldDB" id="A0A6J6E3Q1"/>
<evidence type="ECO:0000313" key="1">
    <source>
        <dbReference type="EMBL" id="CAB4571001.1"/>
    </source>
</evidence>
<name>A0A6J6E3Q1_9ZZZZ</name>
<accession>A0A6J6E3Q1</accession>
<dbReference type="EMBL" id="CAEZTM010000026">
    <property type="protein sequence ID" value="CAB4571001.1"/>
    <property type="molecule type" value="Genomic_DNA"/>
</dbReference>
<gene>
    <name evidence="1" type="ORF">UFOPK1684_00717</name>
</gene>